<organism evidence="3 4">
    <name type="scientific">Gigaspora margarita</name>
    <dbReference type="NCBI Taxonomy" id="4874"/>
    <lineage>
        <taxon>Eukaryota</taxon>
        <taxon>Fungi</taxon>
        <taxon>Fungi incertae sedis</taxon>
        <taxon>Mucoromycota</taxon>
        <taxon>Glomeromycotina</taxon>
        <taxon>Glomeromycetes</taxon>
        <taxon>Diversisporales</taxon>
        <taxon>Gigasporaceae</taxon>
        <taxon>Gigaspora</taxon>
    </lineage>
</organism>
<dbReference type="InterPro" id="IPR011043">
    <property type="entry name" value="Gal_Oxase/kelch_b-propeller"/>
</dbReference>
<accession>A0ABN7WPG0</accession>
<evidence type="ECO:0000313" key="3">
    <source>
        <dbReference type="EMBL" id="CAG8837006.1"/>
    </source>
</evidence>
<keyword evidence="4" id="KW-1185">Reference proteome</keyword>
<dbReference type="PANTHER" id="PTHR46093:SF18">
    <property type="entry name" value="FIBRONECTIN TYPE-III DOMAIN-CONTAINING PROTEIN"/>
    <property type="match status" value="1"/>
</dbReference>
<feature type="non-terminal residue" evidence="3">
    <location>
        <position position="243"/>
    </location>
</feature>
<dbReference type="Gene3D" id="2.120.10.80">
    <property type="entry name" value="Kelch-type beta propeller"/>
    <property type="match status" value="1"/>
</dbReference>
<name>A0ABN7WPG0_GIGMA</name>
<keyword evidence="2" id="KW-0677">Repeat</keyword>
<comment type="caution">
    <text evidence="3">The sequence shown here is derived from an EMBL/GenBank/DDBJ whole genome shotgun (WGS) entry which is preliminary data.</text>
</comment>
<sequence length="243" mass="26476">SFIPIGRIRQSSVLVENKLNFFGSDNDGHKTDNIYLDVNPSSLDINQPKWTDLTQNAQTPSRSPFAIYTFNTSQIWSNPQVNGSHPLSTQQFQAISDSDGKIYMFGGFKAATSVVLNDIFIFDSLNLNWIKGPALNASPARVDFSATLLNNGLILYLGSTNASDTSNYNIHAIPAYNTNTNDWTDFIPAPRNGHSAVLSPEGLYGGNGINTSIFEAWFVLDTNVSPINGRINQQLSGPGPSSL</sequence>
<feature type="non-terminal residue" evidence="3">
    <location>
        <position position="1"/>
    </location>
</feature>
<evidence type="ECO:0000256" key="1">
    <source>
        <dbReference type="ARBA" id="ARBA00022441"/>
    </source>
</evidence>
<dbReference type="PANTHER" id="PTHR46093">
    <property type="entry name" value="ACYL-COA-BINDING DOMAIN-CONTAINING PROTEIN 5"/>
    <property type="match status" value="1"/>
</dbReference>
<evidence type="ECO:0000313" key="4">
    <source>
        <dbReference type="Proteomes" id="UP000789901"/>
    </source>
</evidence>
<dbReference type="Proteomes" id="UP000789901">
    <property type="component" value="Unassembled WGS sequence"/>
</dbReference>
<keyword evidence="1" id="KW-0880">Kelch repeat</keyword>
<evidence type="ECO:0000256" key="2">
    <source>
        <dbReference type="ARBA" id="ARBA00022737"/>
    </source>
</evidence>
<proteinExistence type="predicted"/>
<dbReference type="SUPFAM" id="SSF50965">
    <property type="entry name" value="Galactose oxidase, central domain"/>
    <property type="match status" value="1"/>
</dbReference>
<reference evidence="3 4" key="1">
    <citation type="submission" date="2021-06" db="EMBL/GenBank/DDBJ databases">
        <authorList>
            <person name="Kallberg Y."/>
            <person name="Tangrot J."/>
            <person name="Rosling A."/>
        </authorList>
    </citation>
    <scope>NUCLEOTIDE SEQUENCE [LARGE SCALE GENOMIC DNA]</scope>
    <source>
        <strain evidence="3 4">120-4 pot B 10/14</strain>
    </source>
</reference>
<gene>
    <name evidence="3" type="ORF">GMARGA_LOCUS33312</name>
</gene>
<dbReference type="InterPro" id="IPR015915">
    <property type="entry name" value="Kelch-typ_b-propeller"/>
</dbReference>
<dbReference type="Pfam" id="PF24681">
    <property type="entry name" value="Kelch_KLHDC2_KLHL20_DRC7"/>
    <property type="match status" value="1"/>
</dbReference>
<protein>
    <submittedName>
        <fullName evidence="3">19972_t:CDS:1</fullName>
    </submittedName>
</protein>
<dbReference type="EMBL" id="CAJVQB010054877">
    <property type="protein sequence ID" value="CAG8837006.1"/>
    <property type="molecule type" value="Genomic_DNA"/>
</dbReference>